<reference evidence="3 4" key="1">
    <citation type="submission" date="2018-12" db="EMBL/GenBank/DDBJ databases">
        <title>The whole draft genome of Streptomyce luteoverticillatus CGMCC 15060.</title>
        <authorList>
            <person name="Feng Z."/>
            <person name="Chen G."/>
            <person name="Zhang J."/>
            <person name="Zhu H."/>
            <person name="Yu X."/>
            <person name="Zhang W."/>
            <person name="Zhang X."/>
        </authorList>
    </citation>
    <scope>NUCLEOTIDE SEQUENCE [LARGE SCALE GENOMIC DNA]</scope>
    <source>
        <strain evidence="3 4">CGMCC 15060</strain>
    </source>
</reference>
<gene>
    <name evidence="3" type="ORF">EKH77_14455</name>
</gene>
<feature type="region of interest" description="Disordered" evidence="1">
    <location>
        <begin position="1"/>
        <end position="110"/>
    </location>
</feature>
<dbReference type="GO" id="GO:0016747">
    <property type="term" value="F:acyltransferase activity, transferring groups other than amino-acyl groups"/>
    <property type="evidence" value="ECO:0007669"/>
    <property type="project" value="TreeGrafter"/>
</dbReference>
<evidence type="ECO:0000313" key="3">
    <source>
        <dbReference type="EMBL" id="AZQ72260.1"/>
    </source>
</evidence>
<feature type="compositionally biased region" description="Basic and acidic residues" evidence="1">
    <location>
        <begin position="79"/>
        <end position="90"/>
    </location>
</feature>
<dbReference type="AlphaFoldDB" id="A0A3Q9FZR0"/>
<dbReference type="Proteomes" id="UP000267900">
    <property type="component" value="Chromosome"/>
</dbReference>
<organism evidence="3 4">
    <name type="scientific">Streptomyces luteoverticillatus</name>
    <name type="common">Streptoverticillium luteoverticillatus</name>
    <dbReference type="NCBI Taxonomy" id="66425"/>
    <lineage>
        <taxon>Bacteria</taxon>
        <taxon>Bacillati</taxon>
        <taxon>Actinomycetota</taxon>
        <taxon>Actinomycetes</taxon>
        <taxon>Kitasatosporales</taxon>
        <taxon>Streptomycetaceae</taxon>
        <taxon>Streptomyces</taxon>
    </lineage>
</organism>
<sequence>MAHSPNGGYRPNGGYQQQGGGHPQGGGFGPRPGGYPPQGGGGYGGQDRGYQQQGGGYRQQGGPGTYPPADGYGPYNGQDGRDGRDPRDDQYGDQYGGQYDDQYDGQYQSQGRQRASRAKFWTIVVASIAIVGLLTGGVLKYLEIGPFSKKGDPVSFGQGADKNGGQAGGAGGGTDSGDSKTLMPTGPQAQFKNANTLGDGTEIGVVTITGKKSGFTGKVWVWAPKQYKDPKYAKSGFPVLIALPGGPGYPNNYWMGTDLGLESSIAKWADEGKSKPFLLAMPILNPNDKNYYDGSDIPGQAKMGTWLTEDVPDLMKQNFRTLKSRDGWAFMGSSSGGFAGFKAVMKHPDKFKAVIASGPDIVPDSPLWKGYDAEKRENNPEVLSQRLIDTKSKNDVYVAFQYGTLEAAITRQGVDKYIATYGNKGPIHTHLEVIQGGKHDAKTYVKGMGNSSIQWISEQMEGPTPSS</sequence>
<feature type="compositionally biased region" description="Gly residues" evidence="1">
    <location>
        <begin position="16"/>
        <end position="64"/>
    </location>
</feature>
<dbReference type="Pfam" id="PF00756">
    <property type="entry name" value="Esterase"/>
    <property type="match status" value="1"/>
</dbReference>
<dbReference type="PANTHER" id="PTHR48098">
    <property type="entry name" value="ENTEROCHELIN ESTERASE-RELATED"/>
    <property type="match status" value="1"/>
</dbReference>
<dbReference type="Gene3D" id="3.40.50.1820">
    <property type="entry name" value="alpha/beta hydrolase"/>
    <property type="match status" value="1"/>
</dbReference>
<dbReference type="SUPFAM" id="SSF53474">
    <property type="entry name" value="alpha/beta-Hydrolases"/>
    <property type="match status" value="1"/>
</dbReference>
<keyword evidence="2" id="KW-1133">Transmembrane helix</keyword>
<keyword evidence="2" id="KW-0812">Transmembrane</keyword>
<accession>A0A3Q9FZR0</accession>
<proteinExistence type="predicted"/>
<dbReference type="EMBL" id="CP034587">
    <property type="protein sequence ID" value="AZQ72260.1"/>
    <property type="molecule type" value="Genomic_DNA"/>
</dbReference>
<keyword evidence="2" id="KW-0472">Membrane</keyword>
<feature type="transmembrane region" description="Helical" evidence="2">
    <location>
        <begin position="120"/>
        <end position="142"/>
    </location>
</feature>
<name>A0A3Q9FZR0_STRLT</name>
<dbReference type="OrthoDB" id="3670437at2"/>
<dbReference type="InterPro" id="IPR050583">
    <property type="entry name" value="Mycobacterial_A85_antigen"/>
</dbReference>
<feature type="region of interest" description="Disordered" evidence="1">
    <location>
        <begin position="155"/>
        <end position="186"/>
    </location>
</feature>
<feature type="compositionally biased region" description="Low complexity" evidence="1">
    <location>
        <begin position="92"/>
        <end position="110"/>
    </location>
</feature>
<dbReference type="PANTHER" id="PTHR48098:SF1">
    <property type="entry name" value="DIACYLGLYCEROL ACYLTRANSFERASE_MYCOLYLTRANSFERASE AG85A"/>
    <property type="match status" value="1"/>
</dbReference>
<keyword evidence="4" id="KW-1185">Reference proteome</keyword>
<evidence type="ECO:0008006" key="5">
    <source>
        <dbReference type="Google" id="ProtNLM"/>
    </source>
</evidence>
<dbReference type="RefSeq" id="WP_126914789.1">
    <property type="nucleotide sequence ID" value="NZ_CP034587.1"/>
</dbReference>
<protein>
    <recommendedName>
        <fullName evidence="5">Esterase</fullName>
    </recommendedName>
</protein>
<dbReference type="InterPro" id="IPR029058">
    <property type="entry name" value="AB_hydrolase_fold"/>
</dbReference>
<feature type="compositionally biased region" description="Gly residues" evidence="1">
    <location>
        <begin position="165"/>
        <end position="175"/>
    </location>
</feature>
<evidence type="ECO:0000256" key="1">
    <source>
        <dbReference type="SAM" id="MobiDB-lite"/>
    </source>
</evidence>
<evidence type="ECO:0000313" key="4">
    <source>
        <dbReference type="Proteomes" id="UP000267900"/>
    </source>
</evidence>
<dbReference type="InterPro" id="IPR000801">
    <property type="entry name" value="Esterase-like"/>
</dbReference>
<evidence type="ECO:0000256" key="2">
    <source>
        <dbReference type="SAM" id="Phobius"/>
    </source>
</evidence>